<sequence length="201" mass="22638">MNGGGLVFIISGISYQNINISTSILDNNNLEVQDIRVTWRGKPLNILTLYQPPDLKGLPNELQELLTAAQDDGQAANMLGKYHQNVSRMNFTCKGRDVKIRASNMVHGCRSSSQDGTSIYNKDFTIQELEKAISETNINKSHGPGGIHGQMIYNLDQRGRQKFLVIINESWRTGQLPRDWWRAIVIPIRNPSKEANSPENF</sequence>
<proteinExistence type="predicted"/>
<gene>
    <name evidence="1" type="primary">AVEN_138293_1</name>
    <name evidence="1" type="ORF">NPIL_353401</name>
</gene>
<evidence type="ECO:0000313" key="1">
    <source>
        <dbReference type="EMBL" id="GFT67664.1"/>
    </source>
</evidence>
<protein>
    <submittedName>
        <fullName evidence="1">RNase H domain-containing protein</fullName>
    </submittedName>
</protein>
<keyword evidence="2" id="KW-1185">Reference proteome</keyword>
<dbReference type="AlphaFoldDB" id="A0A8X6TXJ4"/>
<evidence type="ECO:0000313" key="2">
    <source>
        <dbReference type="Proteomes" id="UP000887013"/>
    </source>
</evidence>
<comment type="caution">
    <text evidence="1">The sequence shown here is derived from an EMBL/GenBank/DDBJ whole genome shotgun (WGS) entry which is preliminary data.</text>
</comment>
<organism evidence="1 2">
    <name type="scientific">Nephila pilipes</name>
    <name type="common">Giant wood spider</name>
    <name type="synonym">Nephila maculata</name>
    <dbReference type="NCBI Taxonomy" id="299642"/>
    <lineage>
        <taxon>Eukaryota</taxon>
        <taxon>Metazoa</taxon>
        <taxon>Ecdysozoa</taxon>
        <taxon>Arthropoda</taxon>
        <taxon>Chelicerata</taxon>
        <taxon>Arachnida</taxon>
        <taxon>Araneae</taxon>
        <taxon>Araneomorphae</taxon>
        <taxon>Entelegynae</taxon>
        <taxon>Araneoidea</taxon>
        <taxon>Nephilidae</taxon>
        <taxon>Nephila</taxon>
    </lineage>
</organism>
<dbReference type="Proteomes" id="UP000887013">
    <property type="component" value="Unassembled WGS sequence"/>
</dbReference>
<dbReference type="OrthoDB" id="6436015at2759"/>
<accession>A0A8X6TXJ4</accession>
<name>A0A8X6TXJ4_NEPPI</name>
<dbReference type="EMBL" id="BMAW01020340">
    <property type="protein sequence ID" value="GFT67664.1"/>
    <property type="molecule type" value="Genomic_DNA"/>
</dbReference>
<reference evidence="1" key="1">
    <citation type="submission" date="2020-08" db="EMBL/GenBank/DDBJ databases">
        <title>Multicomponent nature underlies the extraordinary mechanical properties of spider dragline silk.</title>
        <authorList>
            <person name="Kono N."/>
            <person name="Nakamura H."/>
            <person name="Mori M."/>
            <person name="Yoshida Y."/>
            <person name="Ohtoshi R."/>
            <person name="Malay A.D."/>
            <person name="Moran D.A.P."/>
            <person name="Tomita M."/>
            <person name="Numata K."/>
            <person name="Arakawa K."/>
        </authorList>
    </citation>
    <scope>NUCLEOTIDE SEQUENCE</scope>
</reference>